<dbReference type="eggNOG" id="COG3339">
    <property type="taxonomic scope" value="Bacteria"/>
</dbReference>
<dbReference type="RefSeq" id="WP_012963309.1">
    <property type="nucleotide sequence ID" value="NC_013799.1"/>
</dbReference>
<dbReference type="GO" id="GO:0012505">
    <property type="term" value="C:endomembrane system"/>
    <property type="evidence" value="ECO:0007669"/>
    <property type="project" value="UniProtKB-SubCell"/>
</dbReference>
<accession>D3DH25</accession>
<comment type="subcellular location">
    <subcellularLocation>
        <location evidence="1">Endomembrane system</location>
        <topology evidence="1">Multi-pass membrane protein</topology>
    </subcellularLocation>
</comment>
<evidence type="ECO:0000256" key="1">
    <source>
        <dbReference type="ARBA" id="ARBA00004127"/>
    </source>
</evidence>
<evidence type="ECO:0000256" key="4">
    <source>
        <dbReference type="ARBA" id="ARBA00023136"/>
    </source>
</evidence>
<evidence type="ECO:0000313" key="6">
    <source>
        <dbReference type="EMBL" id="BAI69127.1"/>
    </source>
</evidence>
<gene>
    <name evidence="6" type="ordered locus">HTH_0666</name>
</gene>
<evidence type="ECO:0000256" key="2">
    <source>
        <dbReference type="ARBA" id="ARBA00022692"/>
    </source>
</evidence>
<sequence length="125" mass="15401">MQDSKKEKILKKYYREVKMEDLRRAFFDKLSSVPPTMEYVRNLILDVKLFFRMLSDPNFDLREETRRDFVAVLLYFIESRDAIPDWIPMLGLWDDYKLARYVKQKHSQEIERYFAQVRHFVANYF</sequence>
<name>D3DH25_HYDTT</name>
<reference evidence="6 7" key="1">
    <citation type="journal article" date="2010" name="J. Bacteriol.">
        <title>Complete genome sequence of the thermophilic, obligately chemolithoautotrophic hydrogen-oxidizing bacterium Hydrogenobacter thermophilus TK-6.</title>
        <authorList>
            <person name="Arai H."/>
            <person name="Kanbe H."/>
            <person name="Ishii M."/>
            <person name="Igarashi Y."/>
        </authorList>
    </citation>
    <scope>NUCLEOTIDE SEQUENCE [LARGE SCALE GENOMIC DNA]</scope>
    <source>
        <strain evidence="7">DSM 6534 / IAM 12695 / TK-6 [Tokyo]</strain>
    </source>
</reference>
<proteinExistence type="predicted"/>
<evidence type="ECO:0000313" key="7">
    <source>
        <dbReference type="Proteomes" id="UP000002574"/>
    </source>
</evidence>
<dbReference type="Proteomes" id="UP000002574">
    <property type="component" value="Chromosome"/>
</dbReference>
<dbReference type="OrthoDB" id="9813247at2"/>
<protein>
    <recommendedName>
        <fullName evidence="5">DUF1232 domain-containing protein</fullName>
    </recommendedName>
</protein>
<feature type="domain" description="DUF1232" evidence="5">
    <location>
        <begin position="70"/>
        <end position="95"/>
    </location>
</feature>
<dbReference type="Pfam" id="PF06803">
    <property type="entry name" value="DUF1232"/>
    <property type="match status" value="1"/>
</dbReference>
<dbReference type="STRING" id="608538.HTH_0666"/>
<dbReference type="InterPro" id="IPR010652">
    <property type="entry name" value="DUF1232"/>
</dbReference>
<organism evidence="6 7">
    <name type="scientific">Hydrogenobacter thermophilus (strain DSM 6534 / IAM 12695 / TK-6)</name>
    <dbReference type="NCBI Taxonomy" id="608538"/>
    <lineage>
        <taxon>Bacteria</taxon>
        <taxon>Pseudomonadati</taxon>
        <taxon>Aquificota</taxon>
        <taxon>Aquificia</taxon>
        <taxon>Aquificales</taxon>
        <taxon>Aquificaceae</taxon>
        <taxon>Hydrogenobacter</taxon>
    </lineage>
</organism>
<dbReference type="KEGG" id="hte:Hydth_0665"/>
<keyword evidence="2" id="KW-0812">Transmembrane</keyword>
<dbReference type="EMBL" id="AP011112">
    <property type="protein sequence ID" value="BAI69127.1"/>
    <property type="molecule type" value="Genomic_DNA"/>
</dbReference>
<evidence type="ECO:0000256" key="3">
    <source>
        <dbReference type="ARBA" id="ARBA00022989"/>
    </source>
</evidence>
<keyword evidence="4" id="KW-0472">Membrane</keyword>
<keyword evidence="3" id="KW-1133">Transmembrane helix</keyword>
<dbReference type="KEGG" id="hth:HTH_0666"/>
<keyword evidence="7" id="KW-1185">Reference proteome</keyword>
<evidence type="ECO:0000259" key="5">
    <source>
        <dbReference type="Pfam" id="PF06803"/>
    </source>
</evidence>
<dbReference type="AlphaFoldDB" id="D3DH25"/>